<keyword evidence="2" id="KW-1015">Disulfide bond</keyword>
<dbReference type="PANTHER" id="PTHR33946:SF4">
    <property type="entry name" value="COAGULATION FACTOR XI"/>
    <property type="match status" value="1"/>
</dbReference>
<dbReference type="Gene3D" id="3.50.4.10">
    <property type="entry name" value="Hepatocyte Growth Factor"/>
    <property type="match status" value="9"/>
</dbReference>
<feature type="chain" id="PRO_5028064629" evidence="3">
    <location>
        <begin position="20"/>
        <end position="883"/>
    </location>
</feature>
<evidence type="ECO:0000256" key="2">
    <source>
        <dbReference type="ARBA" id="ARBA00023157"/>
    </source>
</evidence>
<dbReference type="PROSITE" id="PS00495">
    <property type="entry name" value="APPLE"/>
    <property type="match status" value="2"/>
</dbReference>
<dbReference type="RefSeq" id="XP_028289303.1">
    <property type="nucleotide sequence ID" value="XM_028433502.1"/>
</dbReference>
<evidence type="ECO:0000256" key="3">
    <source>
        <dbReference type="SAM" id="SignalP"/>
    </source>
</evidence>
<dbReference type="Proteomes" id="UP000515145">
    <property type="component" value="Chromosome 20"/>
</dbReference>
<protein>
    <submittedName>
        <fullName evidence="6">Uncharacterized protein LOC114453549</fullName>
    </submittedName>
</protein>
<dbReference type="Pfam" id="PF14295">
    <property type="entry name" value="PAN_4"/>
    <property type="match status" value="1"/>
</dbReference>
<proteinExistence type="predicted"/>
<dbReference type="GO" id="GO:0006508">
    <property type="term" value="P:proteolysis"/>
    <property type="evidence" value="ECO:0007669"/>
    <property type="project" value="InterPro"/>
</dbReference>
<dbReference type="InterPro" id="IPR003609">
    <property type="entry name" value="Pan_app"/>
</dbReference>
<evidence type="ECO:0000259" key="4">
    <source>
        <dbReference type="PROSITE" id="PS50948"/>
    </source>
</evidence>
<dbReference type="GO" id="GO:0005576">
    <property type="term" value="C:extracellular region"/>
    <property type="evidence" value="ECO:0007669"/>
    <property type="project" value="InterPro"/>
</dbReference>
<dbReference type="GeneID" id="114453549"/>
<reference evidence="6" key="1">
    <citation type="submission" date="2025-08" db="UniProtKB">
        <authorList>
            <consortium name="RefSeq"/>
        </authorList>
    </citation>
    <scope>IDENTIFICATION</scope>
</reference>
<feature type="domain" description="Apple" evidence="4">
    <location>
        <begin position="610"/>
        <end position="700"/>
    </location>
</feature>
<dbReference type="OrthoDB" id="9448935at2759"/>
<evidence type="ECO:0000313" key="5">
    <source>
        <dbReference type="Proteomes" id="UP000515145"/>
    </source>
</evidence>
<name>A0A6P7KI65_9TELE</name>
<feature type="signal peptide" evidence="3">
    <location>
        <begin position="1"/>
        <end position="19"/>
    </location>
</feature>
<dbReference type="PRINTS" id="PR00005">
    <property type="entry name" value="APPLEDOMAIN"/>
</dbReference>
<organism evidence="5 6">
    <name type="scientific">Parambassis ranga</name>
    <name type="common">Indian glassy fish</name>
    <dbReference type="NCBI Taxonomy" id="210632"/>
    <lineage>
        <taxon>Eukaryota</taxon>
        <taxon>Metazoa</taxon>
        <taxon>Chordata</taxon>
        <taxon>Craniata</taxon>
        <taxon>Vertebrata</taxon>
        <taxon>Euteleostomi</taxon>
        <taxon>Actinopterygii</taxon>
        <taxon>Neopterygii</taxon>
        <taxon>Teleostei</taxon>
        <taxon>Neoteleostei</taxon>
        <taxon>Acanthomorphata</taxon>
        <taxon>Ovalentaria</taxon>
        <taxon>Ambassidae</taxon>
        <taxon>Parambassis</taxon>
    </lineage>
</organism>
<feature type="domain" description="Apple" evidence="4">
    <location>
        <begin position="786"/>
        <end position="868"/>
    </location>
</feature>
<dbReference type="InterPro" id="IPR000177">
    <property type="entry name" value="Apple"/>
</dbReference>
<keyword evidence="1" id="KW-0677">Repeat</keyword>
<dbReference type="Pfam" id="PF00024">
    <property type="entry name" value="PAN_1"/>
    <property type="match status" value="9"/>
</dbReference>
<feature type="domain" description="Apple" evidence="4">
    <location>
        <begin position="710"/>
        <end position="785"/>
    </location>
</feature>
<dbReference type="InParanoid" id="A0A6P7KI65"/>
<dbReference type="SMART" id="SM00473">
    <property type="entry name" value="PAN_AP"/>
    <property type="match status" value="5"/>
</dbReference>
<dbReference type="PROSITE" id="PS50948">
    <property type="entry name" value="PAN"/>
    <property type="match status" value="6"/>
</dbReference>
<keyword evidence="5" id="KW-1185">Reference proteome</keyword>
<feature type="domain" description="Apple" evidence="4">
    <location>
        <begin position="105"/>
        <end position="195"/>
    </location>
</feature>
<gene>
    <name evidence="6" type="primary">LOC114453549</name>
</gene>
<keyword evidence="3" id="KW-0732">Signal</keyword>
<feature type="domain" description="Apple" evidence="4">
    <location>
        <begin position="419"/>
        <end position="494"/>
    </location>
</feature>
<evidence type="ECO:0000256" key="1">
    <source>
        <dbReference type="ARBA" id="ARBA00022737"/>
    </source>
</evidence>
<dbReference type="CDD" id="cd01100">
    <property type="entry name" value="APPLE_Factor_XI_like"/>
    <property type="match status" value="9"/>
</dbReference>
<dbReference type="SMART" id="SM00223">
    <property type="entry name" value="APPLE"/>
    <property type="match status" value="9"/>
</dbReference>
<feature type="domain" description="Apple" evidence="4">
    <location>
        <begin position="205"/>
        <end position="280"/>
    </location>
</feature>
<accession>A0A6P7KI65</accession>
<dbReference type="PANTHER" id="PTHR33946">
    <property type="match status" value="1"/>
</dbReference>
<dbReference type="SUPFAM" id="SSF57414">
    <property type="entry name" value="Hairpin loop containing domain-like"/>
    <property type="match status" value="1"/>
</dbReference>
<dbReference type="AlphaFoldDB" id="A0A6P7KI65"/>
<evidence type="ECO:0000313" key="6">
    <source>
        <dbReference type="RefSeq" id="XP_028289303.1"/>
    </source>
</evidence>
<sequence>MGGCLILMCLLGFCGLTFGQGCNRDLLNNWEFQGNDITVQLSPDARHCQYLCTQYPSCQFFSFIRPNSVVDGRFFHCFLKNSASGRPDNQVPKKGFTSGFSLKACNPDPEPCLPLVYQDTDFQSDTYKSFFAANLEDCQRACTNDPYCQFFTFLDRSFGSENIRYMCYLKYRLSVPRPLYVRANSVRISGFSQKIRSSPEFDTACEGTLFPNVHLPGDDFEAPVAASPEQCLAFCSAHPRCTHFSYTSGDFRCYLKNNPVQMPRKDSSTGVTSGVPVHYCQQNNSWIKEPRVGVEFQELDIRSFLLTNAAECQKSCTEDSICQFYSYDTTQQLCYLKRIITLPSPSGIRKQPDAISGFSLRLCPKKPSDSGIQEPYNDPEPCLSQVYEGVEFLYGDYRSFFAADLNDCQRACTNDPYKCEGSLLPNIDLPGDDFEILAAASPEQCLALCSAHPRCTHFSYNSREFRCFLKNRLGQFPHKDSATGITSGIPVHYCQLSNSWRKEVHVGVDFPYNDIRYFLLDNAKEWCNRDLLNNWILAGSDITVQLSPDARHCQYLCTQHPSCQFFTFIRPNSVVDGRFFHCFLKYTTSGRPDSQVPQKGLTSGFSLKACNPDPEPCLPQVYQDTDFQSDTYKSFFAANLEDCQRACTNDPYCQFFTFLDRSFGSENIRYMCYLKYRLSVPRPLYVRANSVRISGFSQKIQSSPEFDTACEGTLFPNVHLPGDDFETHAAASPEQCLAFCSAHPRCTHFSYTSGDFRCYLKNNPVQMPRKDSSTGVTSGVPVHYCQQNNSWIKEPRVGVEFQELDIRSFLLTNAAECQRSCTEDPICQFYSYDTTQQLCYLKRINTLPSPSTVRKQPDAISGFSLRLCPKKPSDSGIQEPYNE</sequence>